<dbReference type="InterPro" id="IPR036390">
    <property type="entry name" value="WH_DNA-bd_sf"/>
</dbReference>
<dbReference type="InterPro" id="IPR036388">
    <property type="entry name" value="WH-like_DNA-bd_sf"/>
</dbReference>
<dbReference type="SUPFAM" id="SSF46785">
    <property type="entry name" value="Winged helix' DNA-binding domain"/>
    <property type="match status" value="1"/>
</dbReference>
<evidence type="ECO:0000313" key="6">
    <source>
        <dbReference type="Proteomes" id="UP000199382"/>
    </source>
</evidence>
<keyword evidence="3" id="KW-0804">Transcription</keyword>
<feature type="domain" description="HTH gntR-type" evidence="4">
    <location>
        <begin position="1"/>
        <end position="67"/>
    </location>
</feature>
<dbReference type="Pfam" id="PF00392">
    <property type="entry name" value="GntR"/>
    <property type="match status" value="1"/>
</dbReference>
<dbReference type="STRING" id="571298.SAMN04488026_107425"/>
<gene>
    <name evidence="5" type="ORF">SAMN04488026_107425</name>
</gene>
<reference evidence="5 6" key="1">
    <citation type="submission" date="2016-10" db="EMBL/GenBank/DDBJ databases">
        <authorList>
            <person name="de Groot N.N."/>
        </authorList>
    </citation>
    <scope>NUCLEOTIDE SEQUENCE [LARGE SCALE GENOMIC DNA]</scope>
    <source>
        <strain evidence="5 6">DSM 25294</strain>
    </source>
</reference>
<dbReference type="PANTHER" id="PTHR43537:SF24">
    <property type="entry name" value="GLUCONATE OPERON TRANSCRIPTIONAL REPRESSOR"/>
    <property type="match status" value="1"/>
</dbReference>
<dbReference type="InterPro" id="IPR011711">
    <property type="entry name" value="GntR_C"/>
</dbReference>
<dbReference type="AlphaFoldDB" id="A0A1G9II99"/>
<organism evidence="5 6">
    <name type="scientific">Aliiruegeria lutimaris</name>
    <dbReference type="NCBI Taxonomy" id="571298"/>
    <lineage>
        <taxon>Bacteria</taxon>
        <taxon>Pseudomonadati</taxon>
        <taxon>Pseudomonadota</taxon>
        <taxon>Alphaproteobacteria</taxon>
        <taxon>Rhodobacterales</taxon>
        <taxon>Roseobacteraceae</taxon>
        <taxon>Aliiruegeria</taxon>
    </lineage>
</organism>
<dbReference type="PROSITE" id="PS50949">
    <property type="entry name" value="HTH_GNTR"/>
    <property type="match status" value="1"/>
</dbReference>
<dbReference type="Gene3D" id="1.10.10.10">
    <property type="entry name" value="Winged helix-like DNA-binding domain superfamily/Winged helix DNA-binding domain"/>
    <property type="match status" value="1"/>
</dbReference>
<dbReference type="Pfam" id="PF07729">
    <property type="entry name" value="FCD"/>
    <property type="match status" value="1"/>
</dbReference>
<evidence type="ECO:0000256" key="1">
    <source>
        <dbReference type="ARBA" id="ARBA00023015"/>
    </source>
</evidence>
<evidence type="ECO:0000259" key="4">
    <source>
        <dbReference type="PROSITE" id="PS50949"/>
    </source>
</evidence>
<evidence type="ECO:0000313" key="5">
    <source>
        <dbReference type="EMBL" id="SDL24755.1"/>
    </source>
</evidence>
<keyword evidence="1" id="KW-0805">Transcription regulation</keyword>
<dbReference type="GO" id="GO:0003700">
    <property type="term" value="F:DNA-binding transcription factor activity"/>
    <property type="evidence" value="ECO:0007669"/>
    <property type="project" value="InterPro"/>
</dbReference>
<dbReference type="SUPFAM" id="SSF48008">
    <property type="entry name" value="GntR ligand-binding domain-like"/>
    <property type="match status" value="1"/>
</dbReference>
<proteinExistence type="predicted"/>
<dbReference type="PANTHER" id="PTHR43537">
    <property type="entry name" value="TRANSCRIPTIONAL REGULATOR, GNTR FAMILY"/>
    <property type="match status" value="1"/>
</dbReference>
<sequence length="220" mass="25278">METEGLFERMRDRVVSGEFAPGQRLRAEQLRSEYGVSATTMREILLRLSTLGLVDFQEQRGFRLPELSVQLRNELTQFRVILESEGASLSIRNGSVEWEARLSAAHHALGHIESRVHVGEPSPELLSLWVRAELDFHRTLIDGCGNEVLKQTHLAVYYRFRQQLITSDSGFYWVPKNIEQHKGIVDAALDKDEALVRRLIREHLLRNLTDPVENYTEKSA</sequence>
<dbReference type="Proteomes" id="UP000199382">
    <property type="component" value="Unassembled WGS sequence"/>
</dbReference>
<dbReference type="EMBL" id="FNEK01000074">
    <property type="protein sequence ID" value="SDL24755.1"/>
    <property type="molecule type" value="Genomic_DNA"/>
</dbReference>
<dbReference type="RefSeq" id="WP_244520846.1">
    <property type="nucleotide sequence ID" value="NZ_FNEK01000074.1"/>
</dbReference>
<dbReference type="InterPro" id="IPR000524">
    <property type="entry name" value="Tscrpt_reg_HTH_GntR"/>
</dbReference>
<name>A0A1G9II99_9RHOB</name>
<keyword evidence="2" id="KW-0238">DNA-binding</keyword>
<evidence type="ECO:0000256" key="3">
    <source>
        <dbReference type="ARBA" id="ARBA00023163"/>
    </source>
</evidence>
<keyword evidence="6" id="KW-1185">Reference proteome</keyword>
<dbReference type="GO" id="GO:0003677">
    <property type="term" value="F:DNA binding"/>
    <property type="evidence" value="ECO:0007669"/>
    <property type="project" value="UniProtKB-KW"/>
</dbReference>
<evidence type="ECO:0000256" key="2">
    <source>
        <dbReference type="ARBA" id="ARBA00023125"/>
    </source>
</evidence>
<accession>A0A1G9II99</accession>
<dbReference type="Gene3D" id="1.20.120.530">
    <property type="entry name" value="GntR ligand-binding domain-like"/>
    <property type="match status" value="1"/>
</dbReference>
<protein>
    <submittedName>
        <fullName evidence="5">Transcriptional regulator, GntR family</fullName>
    </submittedName>
</protein>
<dbReference type="InterPro" id="IPR008920">
    <property type="entry name" value="TF_FadR/GntR_C"/>
</dbReference>
<dbReference type="SMART" id="SM00345">
    <property type="entry name" value="HTH_GNTR"/>
    <property type="match status" value="1"/>
</dbReference>
<dbReference type="SMART" id="SM00895">
    <property type="entry name" value="FCD"/>
    <property type="match status" value="1"/>
</dbReference>